<proteinExistence type="predicted"/>
<dbReference type="AlphaFoldDB" id="A0AAF3J3Y6"/>
<feature type="region of interest" description="Disordered" evidence="1">
    <location>
        <begin position="1"/>
        <end position="47"/>
    </location>
</feature>
<name>A0AAF3J3Y6_9BILA</name>
<feature type="compositionally biased region" description="Low complexity" evidence="1">
    <location>
        <begin position="25"/>
        <end position="37"/>
    </location>
</feature>
<organism evidence="2 3">
    <name type="scientific">Mesorhabditis belari</name>
    <dbReference type="NCBI Taxonomy" id="2138241"/>
    <lineage>
        <taxon>Eukaryota</taxon>
        <taxon>Metazoa</taxon>
        <taxon>Ecdysozoa</taxon>
        <taxon>Nematoda</taxon>
        <taxon>Chromadorea</taxon>
        <taxon>Rhabditida</taxon>
        <taxon>Rhabditina</taxon>
        <taxon>Rhabditomorpha</taxon>
        <taxon>Rhabditoidea</taxon>
        <taxon>Rhabditidae</taxon>
        <taxon>Mesorhabditinae</taxon>
        <taxon>Mesorhabditis</taxon>
    </lineage>
</organism>
<evidence type="ECO:0000256" key="1">
    <source>
        <dbReference type="SAM" id="MobiDB-lite"/>
    </source>
</evidence>
<dbReference type="Proteomes" id="UP000887575">
    <property type="component" value="Unassembled WGS sequence"/>
</dbReference>
<evidence type="ECO:0000313" key="2">
    <source>
        <dbReference type="Proteomes" id="UP000887575"/>
    </source>
</evidence>
<evidence type="ECO:0000313" key="3">
    <source>
        <dbReference type="WBParaSite" id="MBELARI_LOCUS14699"/>
    </source>
</evidence>
<accession>A0AAF3J3Y6</accession>
<dbReference type="WBParaSite" id="MBELARI_LOCUS14699">
    <property type="protein sequence ID" value="MBELARI_LOCUS14699"/>
    <property type="gene ID" value="MBELARI_LOCUS14699"/>
</dbReference>
<feature type="compositionally biased region" description="Basic and acidic residues" evidence="1">
    <location>
        <begin position="38"/>
        <end position="47"/>
    </location>
</feature>
<protein>
    <submittedName>
        <fullName evidence="3">Uncharacterized protein</fullName>
    </submittedName>
</protein>
<keyword evidence="2" id="KW-1185">Reference proteome</keyword>
<sequence length="115" mass="13250">MPILGRQLVQPRPQGLPPSTHKITQHLQQWHQQNNNGKNKENQEPKRGKSIISKLFKFCGKQNSVREKSSFCSLEAKRERAKKKQRTSLSSTISHIEPMPTIVEEEEEEAFITVC</sequence>
<feature type="region of interest" description="Disordered" evidence="1">
    <location>
        <begin position="79"/>
        <end position="101"/>
    </location>
</feature>
<reference evidence="3" key="1">
    <citation type="submission" date="2024-02" db="UniProtKB">
        <authorList>
            <consortium name="WormBaseParasite"/>
        </authorList>
    </citation>
    <scope>IDENTIFICATION</scope>
</reference>